<dbReference type="AlphaFoldDB" id="A0A2M9WPL1"/>
<gene>
    <name evidence="1" type="ORF">BHU41_06485</name>
</gene>
<sequence>MKLLRYEDPKTYIHTYGLEDNPFFKDKNLRYVFTVKENATMQDLKDKEHDIKHLNLTYDRVVM</sequence>
<evidence type="ECO:0000313" key="1">
    <source>
        <dbReference type="EMBL" id="PJZ17355.1"/>
    </source>
</evidence>
<name>A0A2M9WPL1_9LACO</name>
<protein>
    <submittedName>
        <fullName evidence="1">Uncharacterized protein</fullName>
    </submittedName>
</protein>
<organism evidence="1 2">
    <name type="scientific">Lactobacillus crispatus</name>
    <dbReference type="NCBI Taxonomy" id="47770"/>
    <lineage>
        <taxon>Bacteria</taxon>
        <taxon>Bacillati</taxon>
        <taxon>Bacillota</taxon>
        <taxon>Bacilli</taxon>
        <taxon>Lactobacillales</taxon>
        <taxon>Lactobacillaceae</taxon>
        <taxon>Lactobacillus</taxon>
    </lineage>
</organism>
<dbReference type="EMBL" id="MKXG01000023">
    <property type="protein sequence ID" value="PJZ17355.1"/>
    <property type="molecule type" value="Genomic_DNA"/>
</dbReference>
<dbReference type="Proteomes" id="UP000231914">
    <property type="component" value="Unassembled WGS sequence"/>
</dbReference>
<proteinExistence type="predicted"/>
<comment type="caution">
    <text evidence="1">The sequence shown here is derived from an EMBL/GenBank/DDBJ whole genome shotgun (WGS) entry which is preliminary data.</text>
</comment>
<accession>A0A2M9WPL1</accession>
<reference evidence="1 2" key="1">
    <citation type="submission" date="2016-10" db="EMBL/GenBank/DDBJ databases">
        <title>WGS of isloates from the oral cavity of healthy individuals.</title>
        <authorList>
            <person name="Sharma S."/>
            <person name="Pal V.K."/>
            <person name="Patil P.B."/>
            <person name="Korpole S."/>
            <person name="Grover V."/>
        </authorList>
    </citation>
    <scope>NUCLEOTIDE SEQUENCE [LARGE SCALE GENOMIC DNA]</scope>
    <source>
        <strain evidence="1 2">DISK12</strain>
    </source>
</reference>
<dbReference type="RefSeq" id="WP_100732583.1">
    <property type="nucleotide sequence ID" value="NZ_MKXG01000023.1"/>
</dbReference>
<evidence type="ECO:0000313" key="2">
    <source>
        <dbReference type="Proteomes" id="UP000231914"/>
    </source>
</evidence>